<comment type="caution">
    <text evidence="1">The sequence shown here is derived from an EMBL/GenBank/DDBJ whole genome shotgun (WGS) entry which is preliminary data.</text>
</comment>
<dbReference type="Proteomes" id="UP001054252">
    <property type="component" value="Unassembled WGS sequence"/>
</dbReference>
<evidence type="ECO:0000313" key="2">
    <source>
        <dbReference type="Proteomes" id="UP001054252"/>
    </source>
</evidence>
<protein>
    <submittedName>
        <fullName evidence="1">Uncharacterized protein</fullName>
    </submittedName>
</protein>
<sequence>MEKKAVHVEPFRDQPSTKVVTSTFHPLTLAHVCTNVNDLPEESPILKAGEEKEIGKQGLKKKLTREGEGWDTPENGDEVEDLCRFILFRHYYNIPIMAKDDLGFMVRRIRIAENKAEILPLHMFWKQDDAKVKKLRVVGKLLSRRRINLNGLQNVLTASWNPKKALVIVDPGGCHWRWIGFSDRKQEERIVVGKADGVLRGENTIPVVKGALVPLMTFSHMVLKRIGTIRAMVGSSWSRGRCLGLDGGPCPFLLIIPQ</sequence>
<organism evidence="1 2">
    <name type="scientific">Rubroshorea leprosula</name>
    <dbReference type="NCBI Taxonomy" id="152421"/>
    <lineage>
        <taxon>Eukaryota</taxon>
        <taxon>Viridiplantae</taxon>
        <taxon>Streptophyta</taxon>
        <taxon>Embryophyta</taxon>
        <taxon>Tracheophyta</taxon>
        <taxon>Spermatophyta</taxon>
        <taxon>Magnoliopsida</taxon>
        <taxon>eudicotyledons</taxon>
        <taxon>Gunneridae</taxon>
        <taxon>Pentapetalae</taxon>
        <taxon>rosids</taxon>
        <taxon>malvids</taxon>
        <taxon>Malvales</taxon>
        <taxon>Dipterocarpaceae</taxon>
        <taxon>Rubroshorea</taxon>
    </lineage>
</organism>
<name>A0AAV5IPS2_9ROSI</name>
<dbReference type="EMBL" id="BPVZ01000016">
    <property type="protein sequence ID" value="GKV00747.1"/>
    <property type="molecule type" value="Genomic_DNA"/>
</dbReference>
<reference evidence="1 2" key="1">
    <citation type="journal article" date="2021" name="Commun. Biol.">
        <title>The genome of Shorea leprosula (Dipterocarpaceae) highlights the ecological relevance of drought in aseasonal tropical rainforests.</title>
        <authorList>
            <person name="Ng K.K.S."/>
            <person name="Kobayashi M.J."/>
            <person name="Fawcett J.A."/>
            <person name="Hatakeyama M."/>
            <person name="Paape T."/>
            <person name="Ng C.H."/>
            <person name="Ang C.C."/>
            <person name="Tnah L.H."/>
            <person name="Lee C.T."/>
            <person name="Nishiyama T."/>
            <person name="Sese J."/>
            <person name="O'Brien M.J."/>
            <person name="Copetti D."/>
            <person name="Mohd Noor M.I."/>
            <person name="Ong R.C."/>
            <person name="Putra M."/>
            <person name="Sireger I.Z."/>
            <person name="Indrioko S."/>
            <person name="Kosugi Y."/>
            <person name="Izuno A."/>
            <person name="Isagi Y."/>
            <person name="Lee S.L."/>
            <person name="Shimizu K.K."/>
        </authorList>
    </citation>
    <scope>NUCLEOTIDE SEQUENCE [LARGE SCALE GENOMIC DNA]</scope>
    <source>
        <strain evidence="1">214</strain>
    </source>
</reference>
<dbReference type="AlphaFoldDB" id="A0AAV5IPS2"/>
<evidence type="ECO:0000313" key="1">
    <source>
        <dbReference type="EMBL" id="GKV00747.1"/>
    </source>
</evidence>
<proteinExistence type="predicted"/>
<keyword evidence="2" id="KW-1185">Reference proteome</keyword>
<accession>A0AAV5IPS2</accession>
<gene>
    <name evidence="1" type="ORF">SLEP1_g13386</name>
</gene>